<evidence type="ECO:0000256" key="4">
    <source>
        <dbReference type="RuleBase" id="RU000461"/>
    </source>
</evidence>
<dbReference type="Pfam" id="PF00067">
    <property type="entry name" value="p450"/>
    <property type="match status" value="1"/>
</dbReference>
<dbReference type="GO" id="GO:0005506">
    <property type="term" value="F:iron ion binding"/>
    <property type="evidence" value="ECO:0007669"/>
    <property type="project" value="InterPro"/>
</dbReference>
<sequence>MSIDARSSSESPQATSSRRPSRPESPRAAEGIAFRRLVGPLRKDPLQALSQIVQERDGAITRLNLGLFRPYLVTRPDDVKHVLVTRARDCYPRQGMMWDAMQRLVGDNIGGEGDKHAEARRALQPQFAAGHLREVYPGWAPVVTRAVDDLVQRRAPGEVFEIYWEATRVIHRAVNDLFFGGRISVEDAELVGRAVRTATTSIVPRLLVPWMPNLIPLPGDRRFRKSVRTVDRVIEPLVKAAREPGNAGIASMLARRGRTDRQIRDELVALAVAGSESTAVALSWLPVVLADHPEVEARLYAEIDAEIGSDPGADENATPTLEQLERLTYTKRVLRELLRMYTVGWIIPRVAQQDDVIDGVRIASGSIVVISPYLTHRLPQAWPDPDRFDPDRFTPEAEKARQKQFRDGVPDLAFGYGHHACLGQQFFEMEALLILASLLRRHRLSLHLPSGSSPIRPKPGLALNPDRDVQVTLEPRV</sequence>
<dbReference type="InterPro" id="IPR017972">
    <property type="entry name" value="Cyt_P450_CS"/>
</dbReference>
<keyword evidence="3 4" id="KW-0408">Iron</keyword>
<dbReference type="PRINTS" id="PR00463">
    <property type="entry name" value="EP450I"/>
</dbReference>
<feature type="region of interest" description="Disordered" evidence="5">
    <location>
        <begin position="1"/>
        <end position="29"/>
    </location>
</feature>
<keyword evidence="3 4" id="KW-0479">Metal-binding</keyword>
<dbReference type="PANTHER" id="PTHR24305:SF166">
    <property type="entry name" value="CYTOCHROME P450 12A4, MITOCHONDRIAL-RELATED"/>
    <property type="match status" value="1"/>
</dbReference>
<dbReference type="Gene3D" id="1.10.630.10">
    <property type="entry name" value="Cytochrome P450"/>
    <property type="match status" value="1"/>
</dbReference>
<dbReference type="Proteomes" id="UP000322634">
    <property type="component" value="Unassembled WGS sequence"/>
</dbReference>
<dbReference type="OrthoDB" id="3217230at2"/>
<dbReference type="PRINTS" id="PR00385">
    <property type="entry name" value="P450"/>
</dbReference>
<dbReference type="AlphaFoldDB" id="A0A5D0TY08"/>
<feature type="binding site" description="axial binding residue" evidence="3">
    <location>
        <position position="421"/>
    </location>
    <ligand>
        <name>heme</name>
        <dbReference type="ChEBI" id="CHEBI:30413"/>
    </ligand>
    <ligandPart>
        <name>Fe</name>
        <dbReference type="ChEBI" id="CHEBI:18248"/>
    </ligandPart>
</feature>
<reference evidence="6 7" key="1">
    <citation type="submission" date="2019-08" db="EMBL/GenBank/DDBJ databases">
        <title>Actinomadura sp. nov. CYP1-5 isolated from mountain soil.</title>
        <authorList>
            <person name="Songsumanus A."/>
            <person name="Kuncharoen N."/>
            <person name="Kudo T."/>
            <person name="Yuki M."/>
            <person name="Igarashi Y."/>
            <person name="Tanasupawat S."/>
        </authorList>
    </citation>
    <scope>NUCLEOTIDE SEQUENCE [LARGE SCALE GENOMIC DNA]</scope>
    <source>
        <strain evidence="6 7">GKU157</strain>
    </source>
</reference>
<comment type="caution">
    <text evidence="6">The sequence shown here is derived from an EMBL/GenBank/DDBJ whole genome shotgun (WGS) entry which is preliminary data.</text>
</comment>
<gene>
    <name evidence="6" type="ORF">FXF65_32140</name>
</gene>
<organism evidence="6 7">
    <name type="scientific">Actinomadura syzygii</name>
    <dbReference type="NCBI Taxonomy" id="1427538"/>
    <lineage>
        <taxon>Bacteria</taxon>
        <taxon>Bacillati</taxon>
        <taxon>Actinomycetota</taxon>
        <taxon>Actinomycetes</taxon>
        <taxon>Streptosporangiales</taxon>
        <taxon>Thermomonosporaceae</taxon>
        <taxon>Actinomadura</taxon>
    </lineage>
</organism>
<keyword evidence="7" id="KW-1185">Reference proteome</keyword>
<dbReference type="InterPro" id="IPR050121">
    <property type="entry name" value="Cytochrome_P450_monoxygenase"/>
</dbReference>
<comment type="cofactor">
    <cofactor evidence="1 3">
        <name>heme</name>
        <dbReference type="ChEBI" id="CHEBI:30413"/>
    </cofactor>
</comment>
<keyword evidence="4" id="KW-0503">Monooxygenase</keyword>
<dbReference type="InterPro" id="IPR002401">
    <property type="entry name" value="Cyt_P450_E_grp-I"/>
</dbReference>
<evidence type="ECO:0000256" key="3">
    <source>
        <dbReference type="PIRSR" id="PIRSR602401-1"/>
    </source>
</evidence>
<comment type="similarity">
    <text evidence="2 4">Belongs to the cytochrome P450 family.</text>
</comment>
<dbReference type="RefSeq" id="WP_148353829.1">
    <property type="nucleotide sequence ID" value="NZ_JBHSBF010000018.1"/>
</dbReference>
<dbReference type="GO" id="GO:0020037">
    <property type="term" value="F:heme binding"/>
    <property type="evidence" value="ECO:0007669"/>
    <property type="project" value="InterPro"/>
</dbReference>
<accession>A0A5D0TY08</accession>
<name>A0A5D0TY08_9ACTN</name>
<dbReference type="PROSITE" id="PS00086">
    <property type="entry name" value="CYTOCHROME_P450"/>
    <property type="match status" value="1"/>
</dbReference>
<dbReference type="SUPFAM" id="SSF48264">
    <property type="entry name" value="Cytochrome P450"/>
    <property type="match status" value="1"/>
</dbReference>
<proteinExistence type="inferred from homology"/>
<dbReference type="InterPro" id="IPR001128">
    <property type="entry name" value="Cyt_P450"/>
</dbReference>
<evidence type="ECO:0000313" key="6">
    <source>
        <dbReference type="EMBL" id="TYC09779.1"/>
    </source>
</evidence>
<evidence type="ECO:0000256" key="1">
    <source>
        <dbReference type="ARBA" id="ARBA00001971"/>
    </source>
</evidence>
<keyword evidence="3 4" id="KW-0349">Heme</keyword>
<feature type="compositionally biased region" description="Polar residues" evidence="5">
    <location>
        <begin position="1"/>
        <end position="15"/>
    </location>
</feature>
<protein>
    <submittedName>
        <fullName evidence="6">Cytochrome P450</fullName>
    </submittedName>
</protein>
<evidence type="ECO:0000256" key="2">
    <source>
        <dbReference type="ARBA" id="ARBA00010617"/>
    </source>
</evidence>
<dbReference type="GO" id="GO:0016705">
    <property type="term" value="F:oxidoreductase activity, acting on paired donors, with incorporation or reduction of molecular oxygen"/>
    <property type="evidence" value="ECO:0007669"/>
    <property type="project" value="InterPro"/>
</dbReference>
<dbReference type="EMBL" id="VSFF01000013">
    <property type="protein sequence ID" value="TYC09779.1"/>
    <property type="molecule type" value="Genomic_DNA"/>
</dbReference>
<dbReference type="GO" id="GO:0004497">
    <property type="term" value="F:monooxygenase activity"/>
    <property type="evidence" value="ECO:0007669"/>
    <property type="project" value="UniProtKB-KW"/>
</dbReference>
<evidence type="ECO:0000256" key="5">
    <source>
        <dbReference type="SAM" id="MobiDB-lite"/>
    </source>
</evidence>
<dbReference type="InterPro" id="IPR036396">
    <property type="entry name" value="Cyt_P450_sf"/>
</dbReference>
<dbReference type="PANTHER" id="PTHR24305">
    <property type="entry name" value="CYTOCHROME P450"/>
    <property type="match status" value="1"/>
</dbReference>
<evidence type="ECO:0000313" key="7">
    <source>
        <dbReference type="Proteomes" id="UP000322634"/>
    </source>
</evidence>
<keyword evidence="4" id="KW-0560">Oxidoreductase</keyword>